<protein>
    <submittedName>
        <fullName evidence="2">Uncharacterized protein</fullName>
    </submittedName>
</protein>
<dbReference type="AlphaFoldDB" id="A0A7S2LNQ6"/>
<name>A0A7S2LNQ6_9DINO</name>
<reference evidence="2" key="1">
    <citation type="submission" date="2021-01" db="EMBL/GenBank/DDBJ databases">
        <authorList>
            <person name="Corre E."/>
            <person name="Pelletier E."/>
            <person name="Niang G."/>
            <person name="Scheremetjew M."/>
            <person name="Finn R."/>
            <person name="Kale V."/>
            <person name="Holt S."/>
            <person name="Cochrane G."/>
            <person name="Meng A."/>
            <person name="Brown T."/>
            <person name="Cohen L."/>
        </authorList>
    </citation>
    <scope>NUCLEOTIDE SEQUENCE</scope>
    <source>
        <strain evidence="2">RCC3387</strain>
    </source>
</reference>
<organism evidence="2">
    <name type="scientific">Zooxanthella nutricula</name>
    <dbReference type="NCBI Taxonomy" id="1333877"/>
    <lineage>
        <taxon>Eukaryota</taxon>
        <taxon>Sar</taxon>
        <taxon>Alveolata</taxon>
        <taxon>Dinophyceae</taxon>
        <taxon>Peridiniales</taxon>
        <taxon>Peridiniales incertae sedis</taxon>
        <taxon>Zooxanthella</taxon>
    </lineage>
</organism>
<gene>
    <name evidence="2" type="ORF">BRAN1462_LOCUS41505</name>
</gene>
<proteinExistence type="predicted"/>
<feature type="transmembrane region" description="Helical" evidence="1">
    <location>
        <begin position="106"/>
        <end position="124"/>
    </location>
</feature>
<keyword evidence="1" id="KW-0812">Transmembrane</keyword>
<evidence type="ECO:0000256" key="1">
    <source>
        <dbReference type="SAM" id="Phobius"/>
    </source>
</evidence>
<evidence type="ECO:0000313" key="2">
    <source>
        <dbReference type="EMBL" id="CAD9611862.1"/>
    </source>
</evidence>
<keyword evidence="1" id="KW-0472">Membrane</keyword>
<keyword evidence="1" id="KW-1133">Transmembrane helix</keyword>
<dbReference type="EMBL" id="HBGW01065103">
    <property type="protein sequence ID" value="CAD9611862.1"/>
    <property type="molecule type" value="Transcribed_RNA"/>
</dbReference>
<feature type="transmembrane region" description="Helical" evidence="1">
    <location>
        <begin position="46"/>
        <end position="67"/>
    </location>
</feature>
<accession>A0A7S2LNQ6</accession>
<sequence>MRQAWVAPMPAAEAVRETGAEEDTADEWDDEDTLPDNWFIRLVHGVAWLLTVALSVLSVCFICYQLYALYGPYCKAKLLGDKTYRFPEYFYKVYGNDIADLTSEHWGYLGACAAVSFVSIRFVVPRHPFEARPTAPNDHAKSD</sequence>